<dbReference type="AlphaFoldDB" id="A0A8J7P9I8"/>
<dbReference type="EMBL" id="JAFLCK010000023">
    <property type="protein sequence ID" value="MBN8661651.1"/>
    <property type="molecule type" value="Genomic_DNA"/>
</dbReference>
<protein>
    <submittedName>
        <fullName evidence="2">Uncharacterized protein</fullName>
    </submittedName>
</protein>
<sequence length="79" mass="8967">MSEFLTYLQPKGAPSDDSAYKAPKVPQLQESNANTSTIAQEAPQPGESEQALIKMLEDRHRELLLWIMNLELRLPPYKV</sequence>
<name>A0A8J7P9I8_9BACT</name>
<dbReference type="Proteomes" id="UP000664277">
    <property type="component" value="Unassembled WGS sequence"/>
</dbReference>
<organism evidence="2 3">
    <name type="scientific">Candidatus Obscuribacter phosphatis</name>
    <dbReference type="NCBI Taxonomy" id="1906157"/>
    <lineage>
        <taxon>Bacteria</taxon>
        <taxon>Bacillati</taxon>
        <taxon>Candidatus Melainabacteria</taxon>
        <taxon>Candidatus Obscuribacterales</taxon>
        <taxon>Candidatus Obscuribacteraceae</taxon>
        <taxon>Candidatus Obscuribacter</taxon>
    </lineage>
</organism>
<evidence type="ECO:0000313" key="2">
    <source>
        <dbReference type="EMBL" id="MBN8661651.1"/>
    </source>
</evidence>
<evidence type="ECO:0000313" key="3">
    <source>
        <dbReference type="Proteomes" id="UP000664277"/>
    </source>
</evidence>
<reference evidence="2" key="1">
    <citation type="submission" date="2021-02" db="EMBL/GenBank/DDBJ databases">
        <title>Genome-Resolved Metagenomics of a Microbial Community Performing Photosynthetic Biological Nutrient Removal.</title>
        <authorList>
            <person name="Mcdaniel E.A."/>
        </authorList>
    </citation>
    <scope>NUCLEOTIDE SEQUENCE</scope>
    <source>
        <strain evidence="2">UWPOB_OBS1</strain>
    </source>
</reference>
<feature type="compositionally biased region" description="Polar residues" evidence="1">
    <location>
        <begin position="28"/>
        <end position="39"/>
    </location>
</feature>
<evidence type="ECO:0000256" key="1">
    <source>
        <dbReference type="SAM" id="MobiDB-lite"/>
    </source>
</evidence>
<gene>
    <name evidence="2" type="ORF">J0M35_14895</name>
</gene>
<proteinExistence type="predicted"/>
<feature type="region of interest" description="Disordered" evidence="1">
    <location>
        <begin position="1"/>
        <end position="46"/>
    </location>
</feature>
<comment type="caution">
    <text evidence="2">The sequence shown here is derived from an EMBL/GenBank/DDBJ whole genome shotgun (WGS) entry which is preliminary data.</text>
</comment>
<accession>A0A8J7P9I8</accession>